<dbReference type="Proteomes" id="UP000461409">
    <property type="component" value="Unassembled WGS sequence"/>
</dbReference>
<dbReference type="InterPro" id="IPR002173">
    <property type="entry name" value="Carboh/pur_kinase_PfkB_CS"/>
</dbReference>
<dbReference type="AlphaFoldDB" id="A0A844XGS6"/>
<comment type="caution">
    <text evidence="5">The sequence shown here is derived from an EMBL/GenBank/DDBJ whole genome shotgun (WGS) entry which is preliminary data.</text>
</comment>
<dbReference type="GO" id="GO:0005829">
    <property type="term" value="C:cytosol"/>
    <property type="evidence" value="ECO:0007669"/>
    <property type="project" value="TreeGrafter"/>
</dbReference>
<reference evidence="5 6" key="1">
    <citation type="submission" date="2019-12" db="EMBL/GenBank/DDBJ databases">
        <authorList>
            <person name="Lee S.D."/>
        </authorList>
    </citation>
    <scope>NUCLEOTIDE SEQUENCE [LARGE SCALE GENOMIC DNA]</scope>
    <source>
        <strain evidence="5 6">GH3-10</strain>
    </source>
</reference>
<evidence type="ECO:0000313" key="6">
    <source>
        <dbReference type="Proteomes" id="UP000461409"/>
    </source>
</evidence>
<gene>
    <name evidence="5" type="ORF">GRF63_15080</name>
</gene>
<evidence type="ECO:0000256" key="1">
    <source>
        <dbReference type="ARBA" id="ARBA00010688"/>
    </source>
</evidence>
<dbReference type="Gene3D" id="3.40.1190.20">
    <property type="match status" value="1"/>
</dbReference>
<evidence type="ECO:0000313" key="5">
    <source>
        <dbReference type="EMBL" id="MWV29226.1"/>
    </source>
</evidence>
<dbReference type="PANTHER" id="PTHR43085:SF15">
    <property type="entry name" value="2-DEHYDRO-3-DEOXYGLUCONOKINASE"/>
    <property type="match status" value="1"/>
</dbReference>
<dbReference type="InterPro" id="IPR029056">
    <property type="entry name" value="Ribokinase-like"/>
</dbReference>
<dbReference type="InterPro" id="IPR011611">
    <property type="entry name" value="PfkB_dom"/>
</dbReference>
<name>A0A844XGS6_9SPHN</name>
<proteinExistence type="inferred from homology"/>
<dbReference type="SUPFAM" id="SSF53613">
    <property type="entry name" value="Ribokinase-like"/>
    <property type="match status" value="1"/>
</dbReference>
<dbReference type="PANTHER" id="PTHR43085">
    <property type="entry name" value="HEXOKINASE FAMILY MEMBER"/>
    <property type="match status" value="1"/>
</dbReference>
<evidence type="ECO:0000256" key="2">
    <source>
        <dbReference type="ARBA" id="ARBA00022679"/>
    </source>
</evidence>
<organism evidence="5 6">
    <name type="scientific">Aurantiacibacter rhizosphaerae</name>
    <dbReference type="NCBI Taxonomy" id="2691582"/>
    <lineage>
        <taxon>Bacteria</taxon>
        <taxon>Pseudomonadati</taxon>
        <taxon>Pseudomonadota</taxon>
        <taxon>Alphaproteobacteria</taxon>
        <taxon>Sphingomonadales</taxon>
        <taxon>Erythrobacteraceae</taxon>
        <taxon>Aurantiacibacter</taxon>
    </lineage>
</organism>
<accession>A0A844XGS6</accession>
<keyword evidence="3 5" id="KW-0418">Kinase</keyword>
<keyword evidence="2" id="KW-0808">Transferase</keyword>
<evidence type="ECO:0000259" key="4">
    <source>
        <dbReference type="Pfam" id="PF00294"/>
    </source>
</evidence>
<sequence>MVELRQAGGSDYRLGYGGDTLNTAIHMARSGCDVGFATALGADTFSERLRSAWETQGLDCSTILTDPRRGAGLYAISLDAAGERSFTYWRNDSAARQLFALPGSADLIEQMAQAEMLAFSLISLAILPDAGKDALLSLAARMREDGRKVAFDANYRPNLWDSAQSAALWRDKAIAVATHGLPTLDDEKLIGGPIDAQGVADHWHGLGCAEVVVKLGGEGCRLPDGEILAPETVLNPVDTSGAGDAFNAGYLSARLNGTDPRKAAQQGNALAAWTIMRAGAIPPADAAAPYPTKD</sequence>
<dbReference type="Pfam" id="PF00294">
    <property type="entry name" value="PfkB"/>
    <property type="match status" value="1"/>
</dbReference>
<dbReference type="GO" id="GO:0006974">
    <property type="term" value="P:DNA damage response"/>
    <property type="evidence" value="ECO:0007669"/>
    <property type="project" value="TreeGrafter"/>
</dbReference>
<dbReference type="GO" id="GO:0042840">
    <property type="term" value="P:D-glucuronate catabolic process"/>
    <property type="evidence" value="ECO:0007669"/>
    <property type="project" value="TreeGrafter"/>
</dbReference>
<protein>
    <submittedName>
        <fullName evidence="5">Sugar kinase</fullName>
    </submittedName>
</protein>
<reference evidence="5 6" key="2">
    <citation type="submission" date="2020-02" db="EMBL/GenBank/DDBJ databases">
        <title>Erythrobacter dongmakensis sp. nov., isolated from a tidal mudflat.</title>
        <authorList>
            <person name="Kim I.S."/>
        </authorList>
    </citation>
    <scope>NUCLEOTIDE SEQUENCE [LARGE SCALE GENOMIC DNA]</scope>
    <source>
        <strain evidence="5 6">GH3-10</strain>
    </source>
</reference>
<dbReference type="GO" id="GO:0008673">
    <property type="term" value="F:2-dehydro-3-deoxygluconokinase activity"/>
    <property type="evidence" value="ECO:0007669"/>
    <property type="project" value="TreeGrafter"/>
</dbReference>
<keyword evidence="6" id="KW-1185">Reference proteome</keyword>
<dbReference type="CDD" id="cd01166">
    <property type="entry name" value="KdgK"/>
    <property type="match status" value="1"/>
</dbReference>
<comment type="similarity">
    <text evidence="1">Belongs to the carbohydrate kinase PfkB family.</text>
</comment>
<evidence type="ECO:0000256" key="3">
    <source>
        <dbReference type="ARBA" id="ARBA00022777"/>
    </source>
</evidence>
<dbReference type="RefSeq" id="WP_160486830.1">
    <property type="nucleotide sequence ID" value="NZ_WUBR01000003.1"/>
</dbReference>
<dbReference type="GO" id="GO:0019698">
    <property type="term" value="P:D-galacturonate catabolic process"/>
    <property type="evidence" value="ECO:0007669"/>
    <property type="project" value="TreeGrafter"/>
</dbReference>
<feature type="domain" description="Carbohydrate kinase PfkB" evidence="4">
    <location>
        <begin position="10"/>
        <end position="285"/>
    </location>
</feature>
<dbReference type="PROSITE" id="PS00584">
    <property type="entry name" value="PFKB_KINASES_2"/>
    <property type="match status" value="1"/>
</dbReference>
<dbReference type="EMBL" id="WUBR01000003">
    <property type="protein sequence ID" value="MWV29226.1"/>
    <property type="molecule type" value="Genomic_DNA"/>
</dbReference>
<dbReference type="InterPro" id="IPR050306">
    <property type="entry name" value="PfkB_Carbo_kinase"/>
</dbReference>